<feature type="transmembrane region" description="Helical" evidence="9">
    <location>
        <begin position="75"/>
        <end position="93"/>
    </location>
</feature>
<dbReference type="OrthoDB" id="191139at2759"/>
<evidence type="ECO:0000256" key="6">
    <source>
        <dbReference type="ARBA" id="ARBA00023136"/>
    </source>
</evidence>
<evidence type="ECO:0000256" key="4">
    <source>
        <dbReference type="ARBA" id="ARBA00022692"/>
    </source>
</evidence>
<feature type="transmembrane region" description="Helical" evidence="9">
    <location>
        <begin position="292"/>
        <end position="323"/>
    </location>
</feature>
<evidence type="ECO:0000256" key="7">
    <source>
        <dbReference type="ARBA" id="ARBA00025100"/>
    </source>
</evidence>
<comment type="similarity">
    <text evidence="8">Belongs to the auxin efflux carrier (TC 2.A.69.2) family.</text>
</comment>
<comment type="subcellular location">
    <subcellularLocation>
        <location evidence="2">Endomembrane system</location>
    </subcellularLocation>
    <subcellularLocation>
        <location evidence="1">Membrane</location>
        <topology evidence="1">Multi-pass membrane protein</topology>
    </subcellularLocation>
</comment>
<feature type="transmembrane region" description="Helical" evidence="9">
    <location>
        <begin position="44"/>
        <end position="63"/>
    </location>
</feature>
<keyword evidence="11" id="KW-1185">Reference proteome</keyword>
<gene>
    <name evidence="10" type="ORF">TrST_g157</name>
</gene>
<keyword evidence="3" id="KW-0813">Transport</keyword>
<dbReference type="PANTHER" id="PTHR31651:SF36">
    <property type="entry name" value="AUXIN EFFLUX CARRIER FAMILY PROTEIN"/>
    <property type="match status" value="1"/>
</dbReference>
<dbReference type="InterPro" id="IPR004776">
    <property type="entry name" value="Mem_transp_PIN-like"/>
</dbReference>
<feature type="transmembrane region" description="Helical" evidence="9">
    <location>
        <begin position="143"/>
        <end position="166"/>
    </location>
</feature>
<evidence type="ECO:0000256" key="9">
    <source>
        <dbReference type="SAM" id="Phobius"/>
    </source>
</evidence>
<keyword evidence="5 9" id="KW-1133">Transmembrane helix</keyword>
<feature type="transmembrane region" description="Helical" evidence="9">
    <location>
        <begin position="15"/>
        <end position="37"/>
    </location>
</feature>
<dbReference type="GO" id="GO:0055085">
    <property type="term" value="P:transmembrane transport"/>
    <property type="evidence" value="ECO:0007669"/>
    <property type="project" value="InterPro"/>
</dbReference>
<dbReference type="Proteomes" id="UP001165085">
    <property type="component" value="Unassembled WGS sequence"/>
</dbReference>
<evidence type="ECO:0000256" key="8">
    <source>
        <dbReference type="ARBA" id="ARBA00025752"/>
    </source>
</evidence>
<evidence type="ECO:0008006" key="12">
    <source>
        <dbReference type="Google" id="ProtNLM"/>
    </source>
</evidence>
<sequence>MLALPSVSPAAKVTFTAVGQLFVNTSVGSTAVLSGLINSVDIKALARIVYAVLTPSFLFSSTLHTLSKYGFSPDLLCMPFCAALQVLLALMLARKVVLPLLGIDRNSDEGRELALLSTFGNPGIYPLLLWTELFGRNYLGSPALLPQLTAYMTFYLLGTSPMLWSVGKAIMMNGKGTDEACLVGEAEDCIGPSRITKVLKALRALITPPPVAGALMGVLVASVPPLRALFVGPNAPLNSIVSSIDFLGKAYLPSASLVLAGSFVGEARFRFGKGKKEKVKVKGKVVDGLKRRIFAVGCIRFVLLPTVGLTVLRTLCFMGIFPAPLVNPALWFFFATQFMTPPAQNTVIVAQLAGSPAGATRIARALFILYVISAVPVSIVFSRMIPFCGL</sequence>
<feature type="transmembrane region" description="Helical" evidence="9">
    <location>
        <begin position="210"/>
        <end position="230"/>
    </location>
</feature>
<keyword evidence="6 9" id="KW-0472">Membrane</keyword>
<feature type="transmembrane region" description="Helical" evidence="9">
    <location>
        <begin position="329"/>
        <end position="353"/>
    </location>
</feature>
<evidence type="ECO:0000313" key="10">
    <source>
        <dbReference type="EMBL" id="GMH97714.1"/>
    </source>
</evidence>
<evidence type="ECO:0000256" key="3">
    <source>
        <dbReference type="ARBA" id="ARBA00022448"/>
    </source>
</evidence>
<evidence type="ECO:0000256" key="1">
    <source>
        <dbReference type="ARBA" id="ARBA00004141"/>
    </source>
</evidence>
<dbReference type="PANTHER" id="PTHR31651">
    <property type="match status" value="1"/>
</dbReference>
<name>A0A9W7EZ15_9STRA</name>
<feature type="transmembrane region" description="Helical" evidence="9">
    <location>
        <begin position="365"/>
        <end position="385"/>
    </location>
</feature>
<dbReference type="EMBL" id="BRXY01000500">
    <property type="protein sequence ID" value="GMH97714.1"/>
    <property type="molecule type" value="Genomic_DNA"/>
</dbReference>
<organism evidence="10 11">
    <name type="scientific">Triparma strigata</name>
    <dbReference type="NCBI Taxonomy" id="1606541"/>
    <lineage>
        <taxon>Eukaryota</taxon>
        <taxon>Sar</taxon>
        <taxon>Stramenopiles</taxon>
        <taxon>Ochrophyta</taxon>
        <taxon>Bolidophyceae</taxon>
        <taxon>Parmales</taxon>
        <taxon>Triparmaceae</taxon>
        <taxon>Triparma</taxon>
    </lineage>
</organism>
<comment type="function">
    <text evidence="7">Involved in cellular auxin homeostasis by regulating auxin metabolism. Regulates intracellular auxin accumulation at the endoplasmic reticulum and thus auxin availability for nuclear auxin signaling.</text>
</comment>
<comment type="caution">
    <text evidence="10">The sequence shown here is derived from an EMBL/GenBank/DDBJ whole genome shotgun (WGS) entry which is preliminary data.</text>
</comment>
<evidence type="ECO:0000256" key="2">
    <source>
        <dbReference type="ARBA" id="ARBA00004308"/>
    </source>
</evidence>
<dbReference type="GO" id="GO:0012505">
    <property type="term" value="C:endomembrane system"/>
    <property type="evidence" value="ECO:0007669"/>
    <property type="project" value="UniProtKB-SubCell"/>
</dbReference>
<evidence type="ECO:0000256" key="5">
    <source>
        <dbReference type="ARBA" id="ARBA00022989"/>
    </source>
</evidence>
<accession>A0A9W7EZ15</accession>
<keyword evidence="4 9" id="KW-0812">Transmembrane</keyword>
<feature type="transmembrane region" description="Helical" evidence="9">
    <location>
        <begin position="250"/>
        <end position="271"/>
    </location>
</feature>
<dbReference type="InterPro" id="IPR045033">
    <property type="entry name" value="PILS1/3/4/5/7"/>
</dbReference>
<feature type="transmembrane region" description="Helical" evidence="9">
    <location>
        <begin position="113"/>
        <end position="131"/>
    </location>
</feature>
<proteinExistence type="inferred from homology"/>
<dbReference type="Pfam" id="PF03547">
    <property type="entry name" value="Mem_trans"/>
    <property type="match status" value="1"/>
</dbReference>
<protein>
    <recommendedName>
        <fullName evidence="12">Auxin efflux carrier</fullName>
    </recommendedName>
</protein>
<dbReference type="GO" id="GO:0016020">
    <property type="term" value="C:membrane"/>
    <property type="evidence" value="ECO:0007669"/>
    <property type="project" value="UniProtKB-SubCell"/>
</dbReference>
<dbReference type="AlphaFoldDB" id="A0A9W7EZ15"/>
<reference evidence="11" key="1">
    <citation type="journal article" date="2023" name="Commun. Biol.">
        <title>Genome analysis of Parmales, the sister group of diatoms, reveals the evolutionary specialization of diatoms from phago-mixotrophs to photoautotrophs.</title>
        <authorList>
            <person name="Ban H."/>
            <person name="Sato S."/>
            <person name="Yoshikawa S."/>
            <person name="Yamada K."/>
            <person name="Nakamura Y."/>
            <person name="Ichinomiya M."/>
            <person name="Sato N."/>
            <person name="Blanc-Mathieu R."/>
            <person name="Endo H."/>
            <person name="Kuwata A."/>
            <person name="Ogata H."/>
        </authorList>
    </citation>
    <scope>NUCLEOTIDE SEQUENCE [LARGE SCALE GENOMIC DNA]</scope>
    <source>
        <strain evidence="11">NIES 3701</strain>
    </source>
</reference>
<evidence type="ECO:0000313" key="11">
    <source>
        <dbReference type="Proteomes" id="UP001165085"/>
    </source>
</evidence>